<proteinExistence type="predicted"/>
<evidence type="ECO:0000256" key="1">
    <source>
        <dbReference type="SAM" id="SignalP"/>
    </source>
</evidence>
<evidence type="ECO:0000313" key="3">
    <source>
        <dbReference type="Proteomes" id="UP000322244"/>
    </source>
</evidence>
<dbReference type="RefSeq" id="WP_149428693.1">
    <property type="nucleotide sequence ID" value="NZ_VLNY01000001.1"/>
</dbReference>
<gene>
    <name evidence="2" type="ORF">FOY51_03050</name>
</gene>
<evidence type="ECO:0000313" key="2">
    <source>
        <dbReference type="EMBL" id="KAA0024916.1"/>
    </source>
</evidence>
<dbReference type="Proteomes" id="UP000322244">
    <property type="component" value="Unassembled WGS sequence"/>
</dbReference>
<keyword evidence="3" id="KW-1185">Reference proteome</keyword>
<feature type="chain" id="PRO_5022930042" evidence="1">
    <location>
        <begin position="31"/>
        <end position="115"/>
    </location>
</feature>
<dbReference type="AlphaFoldDB" id="A0A5A7SGG5"/>
<dbReference type="EMBL" id="VLNY01000001">
    <property type="protein sequence ID" value="KAA0024916.1"/>
    <property type="molecule type" value="Genomic_DNA"/>
</dbReference>
<name>A0A5A7SGG5_9NOCA</name>
<accession>A0A5A7SGG5</accession>
<keyword evidence="1" id="KW-0732">Signal</keyword>
<protein>
    <submittedName>
        <fullName evidence="2">Uncharacterized protein</fullName>
    </submittedName>
</protein>
<sequence length="115" mass="12084">MNTIASAIAVALTVCAGALVAGCAASPARAPTCSEYESTNVVQRDSKIYDLINGHGIDPNASAYFDSSDGLYGSNFEAVLNKIDEYCGVINGVQQVTDNQSRSIEGALDWSAFKK</sequence>
<organism evidence="2 3">
    <name type="scientific">Antrihabitans cavernicola</name>
    <dbReference type="NCBI Taxonomy" id="2495913"/>
    <lineage>
        <taxon>Bacteria</taxon>
        <taxon>Bacillati</taxon>
        <taxon>Actinomycetota</taxon>
        <taxon>Actinomycetes</taxon>
        <taxon>Mycobacteriales</taxon>
        <taxon>Nocardiaceae</taxon>
        <taxon>Antrihabitans</taxon>
    </lineage>
</organism>
<comment type="caution">
    <text evidence="2">The sequence shown here is derived from an EMBL/GenBank/DDBJ whole genome shotgun (WGS) entry which is preliminary data.</text>
</comment>
<reference evidence="2 3" key="1">
    <citation type="submission" date="2019-07" db="EMBL/GenBank/DDBJ databases">
        <title>Rhodococcus cavernicolus sp. nov., isolated from a cave.</title>
        <authorList>
            <person name="Lee S.D."/>
        </authorList>
    </citation>
    <scope>NUCLEOTIDE SEQUENCE [LARGE SCALE GENOMIC DNA]</scope>
    <source>
        <strain evidence="2 3">C1-24</strain>
    </source>
</reference>
<feature type="signal peptide" evidence="1">
    <location>
        <begin position="1"/>
        <end position="30"/>
    </location>
</feature>